<dbReference type="PANTHER" id="PTHR43026:SF1">
    <property type="entry name" value="2-HYDROXYACID DEHYDROGENASE HOMOLOG 1-RELATED"/>
    <property type="match status" value="1"/>
</dbReference>
<dbReference type="GO" id="GO:0051287">
    <property type="term" value="F:NAD binding"/>
    <property type="evidence" value="ECO:0007669"/>
    <property type="project" value="InterPro"/>
</dbReference>
<evidence type="ECO:0000313" key="7">
    <source>
        <dbReference type="EMBL" id="OKH35424.1"/>
    </source>
</evidence>
<evidence type="ECO:0000256" key="1">
    <source>
        <dbReference type="ARBA" id="ARBA00005854"/>
    </source>
</evidence>
<protein>
    <submittedName>
        <fullName evidence="7">Hydroxyacid dehydrogenase</fullName>
    </submittedName>
</protein>
<dbReference type="Pfam" id="PF00389">
    <property type="entry name" value="2-Hacid_dh"/>
    <property type="match status" value="1"/>
</dbReference>
<dbReference type="AlphaFoldDB" id="A0A1U7IEQ9"/>
<keyword evidence="3" id="KW-0520">NAD</keyword>
<proteinExistence type="inferred from homology"/>
<dbReference type="SUPFAM" id="SSF52283">
    <property type="entry name" value="Formate/glycerate dehydrogenase catalytic domain-like"/>
    <property type="match status" value="1"/>
</dbReference>
<organism evidence="7 8">
    <name type="scientific">[Phormidium ambiguum] IAM M-71</name>
    <dbReference type="NCBI Taxonomy" id="454136"/>
    <lineage>
        <taxon>Bacteria</taxon>
        <taxon>Bacillati</taxon>
        <taxon>Cyanobacteriota</taxon>
        <taxon>Cyanophyceae</taxon>
        <taxon>Oscillatoriophycideae</taxon>
        <taxon>Aerosakkonematales</taxon>
        <taxon>Aerosakkonemataceae</taxon>
        <taxon>Floridanema</taxon>
    </lineage>
</organism>
<dbReference type="InterPro" id="IPR029752">
    <property type="entry name" value="D-isomer_DH_CS1"/>
</dbReference>
<evidence type="ECO:0000256" key="3">
    <source>
        <dbReference type="ARBA" id="ARBA00023027"/>
    </source>
</evidence>
<dbReference type="RefSeq" id="WP_073595388.1">
    <property type="nucleotide sequence ID" value="NZ_MRCE01000022.1"/>
</dbReference>
<dbReference type="FunFam" id="3.40.50.720:FF:000050">
    <property type="entry name" value="D-lactate dehydrogenase"/>
    <property type="match status" value="1"/>
</dbReference>
<evidence type="ECO:0000313" key="8">
    <source>
        <dbReference type="Proteomes" id="UP000185860"/>
    </source>
</evidence>
<dbReference type="InterPro" id="IPR029753">
    <property type="entry name" value="D-isomer_DH_CS"/>
</dbReference>
<evidence type="ECO:0000259" key="6">
    <source>
        <dbReference type="Pfam" id="PF02826"/>
    </source>
</evidence>
<evidence type="ECO:0000256" key="4">
    <source>
        <dbReference type="RuleBase" id="RU003719"/>
    </source>
</evidence>
<keyword evidence="2 4" id="KW-0560">Oxidoreductase</keyword>
<feature type="domain" description="D-isomer specific 2-hydroxyacid dehydrogenase NAD-binding" evidence="6">
    <location>
        <begin position="110"/>
        <end position="297"/>
    </location>
</feature>
<dbReference type="Gene3D" id="3.40.50.720">
    <property type="entry name" value="NAD(P)-binding Rossmann-like Domain"/>
    <property type="match status" value="2"/>
</dbReference>
<dbReference type="InterPro" id="IPR006139">
    <property type="entry name" value="D-isomer_2_OHA_DH_cat_dom"/>
</dbReference>
<evidence type="ECO:0000256" key="2">
    <source>
        <dbReference type="ARBA" id="ARBA00023002"/>
    </source>
</evidence>
<dbReference type="InterPro" id="IPR036291">
    <property type="entry name" value="NAD(P)-bd_dom_sf"/>
</dbReference>
<dbReference type="SUPFAM" id="SSF51735">
    <property type="entry name" value="NAD(P)-binding Rossmann-fold domains"/>
    <property type="match status" value="1"/>
</dbReference>
<dbReference type="OrthoDB" id="9805416at2"/>
<dbReference type="PROSITE" id="PS00670">
    <property type="entry name" value="D_2_HYDROXYACID_DH_2"/>
    <property type="match status" value="1"/>
</dbReference>
<reference evidence="7 8" key="1">
    <citation type="submission" date="2016-11" db="EMBL/GenBank/DDBJ databases">
        <title>Draft Genome Sequences of Nine Cyanobacterial Strains from Diverse Habitats.</title>
        <authorList>
            <person name="Zhu T."/>
            <person name="Hou S."/>
            <person name="Lu X."/>
            <person name="Hess W.R."/>
        </authorList>
    </citation>
    <scope>NUCLEOTIDE SEQUENCE [LARGE SCALE GENOMIC DNA]</scope>
    <source>
        <strain evidence="7 8">IAM M-71</strain>
    </source>
</reference>
<comment type="caution">
    <text evidence="7">The sequence shown here is derived from an EMBL/GenBank/DDBJ whole genome shotgun (WGS) entry which is preliminary data.</text>
</comment>
<dbReference type="PROSITE" id="PS00671">
    <property type="entry name" value="D_2_HYDROXYACID_DH_3"/>
    <property type="match status" value="1"/>
</dbReference>
<comment type="similarity">
    <text evidence="1 4">Belongs to the D-isomer specific 2-hydroxyacid dehydrogenase family.</text>
</comment>
<dbReference type="PROSITE" id="PS00065">
    <property type="entry name" value="D_2_HYDROXYACID_DH_1"/>
    <property type="match status" value="1"/>
</dbReference>
<dbReference type="InterPro" id="IPR058205">
    <property type="entry name" value="D-LDH-like"/>
</dbReference>
<dbReference type="STRING" id="454136.NIES2119_20625"/>
<dbReference type="Pfam" id="PF02826">
    <property type="entry name" value="2-Hacid_dh_C"/>
    <property type="match status" value="1"/>
</dbReference>
<dbReference type="Proteomes" id="UP000185860">
    <property type="component" value="Unassembled WGS sequence"/>
</dbReference>
<sequence length="337" mass="36827">MRVAVFSTKPYDRRFLEAANAKHGHELEFFTAEFNAYTAPLAADFPAVCIFVNDNADAKALKILASRGTKLLALRSAGFNHVDLQTAADLGITVLRVPAYSPYAVAEHAVGLILTLNRKIHRAFNRVREGNFALEGLMGFDLHGRTVGVIGTGKIGQIFGNLMKGFGCQILAYDLYPNADYAASGAKYVDLPELFANSDIISLHCPLTPETHHLINEQAIAQMKEGLMLINTSRGALVNTEAVIAGLKSGKIGYLGLDVYEQEENLFFEDLSTEIIQDDVFQRLLTFPNVIVTGHQAFFTEDAVRNICETTLQNVSDFAKGITSQNEVKAPQKVAAS</sequence>
<evidence type="ECO:0000259" key="5">
    <source>
        <dbReference type="Pfam" id="PF00389"/>
    </source>
</evidence>
<dbReference type="InterPro" id="IPR006140">
    <property type="entry name" value="D-isomer_DH_NAD-bd"/>
</dbReference>
<dbReference type="CDD" id="cd12183">
    <property type="entry name" value="LDH_like_2"/>
    <property type="match status" value="1"/>
</dbReference>
<accession>A0A1U7IEQ9</accession>
<name>A0A1U7IEQ9_9CYAN</name>
<dbReference type="PANTHER" id="PTHR43026">
    <property type="entry name" value="2-HYDROXYACID DEHYDROGENASE HOMOLOG 1-RELATED"/>
    <property type="match status" value="1"/>
</dbReference>
<dbReference type="EMBL" id="MRCE01000022">
    <property type="protein sequence ID" value="OKH35424.1"/>
    <property type="molecule type" value="Genomic_DNA"/>
</dbReference>
<gene>
    <name evidence="7" type="ORF">NIES2119_20625</name>
</gene>
<feature type="domain" description="D-isomer specific 2-hydroxyacid dehydrogenase catalytic" evidence="5">
    <location>
        <begin position="3"/>
        <end position="329"/>
    </location>
</feature>
<dbReference type="GO" id="GO:0008720">
    <property type="term" value="F:D-lactate dehydrogenase (NAD+) activity"/>
    <property type="evidence" value="ECO:0007669"/>
    <property type="project" value="TreeGrafter"/>
</dbReference>